<organism evidence="1 2">
    <name type="scientific">Oryza sativa subsp. japonica</name>
    <name type="common">Rice</name>
    <dbReference type="NCBI Taxonomy" id="39947"/>
    <lineage>
        <taxon>Eukaryota</taxon>
        <taxon>Viridiplantae</taxon>
        <taxon>Streptophyta</taxon>
        <taxon>Embryophyta</taxon>
        <taxon>Tracheophyta</taxon>
        <taxon>Spermatophyta</taxon>
        <taxon>Magnoliopsida</taxon>
        <taxon>Liliopsida</taxon>
        <taxon>Poales</taxon>
        <taxon>Poaceae</taxon>
        <taxon>BOP clade</taxon>
        <taxon>Oryzoideae</taxon>
        <taxon>Oryzeae</taxon>
        <taxon>Oryzinae</taxon>
        <taxon>Oryza</taxon>
        <taxon>Oryza sativa</taxon>
    </lineage>
</organism>
<keyword evidence="2" id="KW-1185">Reference proteome</keyword>
<reference evidence="2" key="1">
    <citation type="journal article" date="2005" name="Nature">
        <title>The map-based sequence of the rice genome.</title>
        <authorList>
            <consortium name="International rice genome sequencing project (IRGSP)"/>
            <person name="Matsumoto T."/>
            <person name="Wu J."/>
            <person name="Kanamori H."/>
            <person name="Katayose Y."/>
            <person name="Fujisawa M."/>
            <person name="Namiki N."/>
            <person name="Mizuno H."/>
            <person name="Yamamoto K."/>
            <person name="Antonio B.A."/>
            <person name="Baba T."/>
            <person name="Sakata K."/>
            <person name="Nagamura Y."/>
            <person name="Aoki H."/>
            <person name="Arikawa K."/>
            <person name="Arita K."/>
            <person name="Bito T."/>
            <person name="Chiden Y."/>
            <person name="Fujitsuka N."/>
            <person name="Fukunaka R."/>
            <person name="Hamada M."/>
            <person name="Harada C."/>
            <person name="Hayashi A."/>
            <person name="Hijishita S."/>
            <person name="Honda M."/>
            <person name="Hosokawa S."/>
            <person name="Ichikawa Y."/>
            <person name="Idonuma A."/>
            <person name="Iijima M."/>
            <person name="Ikeda M."/>
            <person name="Ikeno M."/>
            <person name="Ito K."/>
            <person name="Ito S."/>
            <person name="Ito T."/>
            <person name="Ito Y."/>
            <person name="Ito Y."/>
            <person name="Iwabuchi A."/>
            <person name="Kamiya K."/>
            <person name="Karasawa W."/>
            <person name="Kurita K."/>
            <person name="Katagiri S."/>
            <person name="Kikuta A."/>
            <person name="Kobayashi H."/>
            <person name="Kobayashi N."/>
            <person name="Machita K."/>
            <person name="Maehara T."/>
            <person name="Masukawa M."/>
            <person name="Mizubayashi T."/>
            <person name="Mukai Y."/>
            <person name="Nagasaki H."/>
            <person name="Nagata Y."/>
            <person name="Naito S."/>
            <person name="Nakashima M."/>
            <person name="Nakama Y."/>
            <person name="Nakamichi Y."/>
            <person name="Nakamura M."/>
            <person name="Meguro A."/>
            <person name="Negishi M."/>
            <person name="Ohta I."/>
            <person name="Ohta T."/>
            <person name="Okamoto M."/>
            <person name="Ono N."/>
            <person name="Saji S."/>
            <person name="Sakaguchi M."/>
            <person name="Sakai K."/>
            <person name="Shibata M."/>
            <person name="Shimokawa T."/>
            <person name="Song J."/>
            <person name="Takazaki Y."/>
            <person name="Terasawa K."/>
            <person name="Tsugane M."/>
            <person name="Tsuji K."/>
            <person name="Ueda S."/>
            <person name="Waki K."/>
            <person name="Yamagata H."/>
            <person name="Yamamoto M."/>
            <person name="Yamamoto S."/>
            <person name="Yamane H."/>
            <person name="Yoshiki S."/>
            <person name="Yoshihara R."/>
            <person name="Yukawa K."/>
            <person name="Zhong H."/>
            <person name="Yano M."/>
            <person name="Yuan Q."/>
            <person name="Ouyang S."/>
            <person name="Liu J."/>
            <person name="Jones K.M."/>
            <person name="Gansberger K."/>
            <person name="Moffat K."/>
            <person name="Hill J."/>
            <person name="Bera J."/>
            <person name="Fadrosh D."/>
            <person name="Jin S."/>
            <person name="Johri S."/>
            <person name="Kim M."/>
            <person name="Overton L."/>
            <person name="Reardon M."/>
            <person name="Tsitrin T."/>
            <person name="Vuong H."/>
            <person name="Weaver B."/>
            <person name="Ciecko A."/>
            <person name="Tallon L."/>
            <person name="Jackson J."/>
            <person name="Pai G."/>
            <person name="Aken S.V."/>
            <person name="Utterback T."/>
            <person name="Reidmuller S."/>
            <person name="Feldblyum T."/>
            <person name="Hsiao J."/>
            <person name="Zismann V."/>
            <person name="Iobst S."/>
            <person name="de Vazeille A.R."/>
            <person name="Buell C.R."/>
            <person name="Ying K."/>
            <person name="Li Y."/>
            <person name="Lu T."/>
            <person name="Huang Y."/>
            <person name="Zhao Q."/>
            <person name="Feng Q."/>
            <person name="Zhang L."/>
            <person name="Zhu J."/>
            <person name="Weng Q."/>
            <person name="Mu J."/>
            <person name="Lu Y."/>
            <person name="Fan D."/>
            <person name="Liu Y."/>
            <person name="Guan J."/>
            <person name="Zhang Y."/>
            <person name="Yu S."/>
            <person name="Liu X."/>
            <person name="Zhang Y."/>
            <person name="Hong G."/>
            <person name="Han B."/>
            <person name="Choisne N."/>
            <person name="Demange N."/>
            <person name="Orjeda G."/>
            <person name="Samain S."/>
            <person name="Cattolico L."/>
            <person name="Pelletier E."/>
            <person name="Couloux A."/>
            <person name="Segurens B."/>
            <person name="Wincker P."/>
            <person name="D'Hont A."/>
            <person name="Scarpelli C."/>
            <person name="Weissenbach J."/>
            <person name="Salanoubat M."/>
            <person name="Quetier F."/>
            <person name="Yu Y."/>
            <person name="Kim H.R."/>
            <person name="Rambo T."/>
            <person name="Currie J."/>
            <person name="Collura K."/>
            <person name="Luo M."/>
            <person name="Yang T."/>
            <person name="Ammiraju J.S.S."/>
            <person name="Engler F."/>
            <person name="Soderlund C."/>
            <person name="Wing R.A."/>
            <person name="Palmer L.E."/>
            <person name="de la Bastide M."/>
            <person name="Spiegel L."/>
            <person name="Nascimento L."/>
            <person name="Zutavern T."/>
            <person name="O'Shaughnessy A."/>
            <person name="Dike S."/>
            <person name="Dedhia N."/>
            <person name="Preston R."/>
            <person name="Balija V."/>
            <person name="McCombie W.R."/>
            <person name="Chow T."/>
            <person name="Chen H."/>
            <person name="Chung M."/>
            <person name="Chen C."/>
            <person name="Shaw J."/>
            <person name="Wu H."/>
            <person name="Hsiao K."/>
            <person name="Chao Y."/>
            <person name="Chu M."/>
            <person name="Cheng C."/>
            <person name="Hour A."/>
            <person name="Lee P."/>
            <person name="Lin S."/>
            <person name="Lin Y."/>
            <person name="Liou J."/>
            <person name="Liu S."/>
            <person name="Hsing Y."/>
            <person name="Raghuvanshi S."/>
            <person name="Mohanty A."/>
            <person name="Bharti A.K."/>
            <person name="Gaur A."/>
            <person name="Gupta V."/>
            <person name="Kumar D."/>
            <person name="Ravi V."/>
            <person name="Vij S."/>
            <person name="Kapur A."/>
            <person name="Khurana P."/>
            <person name="Khurana P."/>
            <person name="Khurana J.P."/>
            <person name="Tyagi A.K."/>
            <person name="Gaikwad K."/>
            <person name="Singh A."/>
            <person name="Dalal V."/>
            <person name="Srivastava S."/>
            <person name="Dixit A."/>
            <person name="Pal A.K."/>
            <person name="Ghazi I.A."/>
            <person name="Yadav M."/>
            <person name="Pandit A."/>
            <person name="Bhargava A."/>
            <person name="Sureshbabu K."/>
            <person name="Batra K."/>
            <person name="Sharma T.R."/>
            <person name="Mohapatra T."/>
            <person name="Singh N.K."/>
            <person name="Messing J."/>
            <person name="Nelson A.B."/>
            <person name="Fuks G."/>
            <person name="Kavchok S."/>
            <person name="Keizer G."/>
            <person name="Linton E."/>
            <person name="Llaca V."/>
            <person name="Song R."/>
            <person name="Tanyolac B."/>
            <person name="Young S."/>
            <person name="Ho-Il K."/>
            <person name="Hahn J.H."/>
            <person name="Sangsakoo G."/>
            <person name="Vanavichit A."/>
            <person name="de Mattos Luiz.A.T."/>
            <person name="Zimmer P.D."/>
            <person name="Malone G."/>
            <person name="Dellagostin O."/>
            <person name="de Oliveira A.C."/>
            <person name="Bevan M."/>
            <person name="Bancroft I."/>
            <person name="Minx P."/>
            <person name="Cordum H."/>
            <person name="Wilson R."/>
            <person name="Cheng Z."/>
            <person name="Jin W."/>
            <person name="Jiang J."/>
            <person name="Leong S.A."/>
            <person name="Iwama H."/>
            <person name="Gojobori T."/>
            <person name="Itoh T."/>
            <person name="Niimura Y."/>
            <person name="Fujii Y."/>
            <person name="Habara T."/>
            <person name="Sakai H."/>
            <person name="Sato Y."/>
            <person name="Wilson G."/>
            <person name="Kumar K."/>
            <person name="McCouch S."/>
            <person name="Juretic N."/>
            <person name="Hoen D."/>
            <person name="Wright S."/>
            <person name="Bruskiewich R."/>
            <person name="Bureau T."/>
            <person name="Miyao A."/>
            <person name="Hirochika H."/>
            <person name="Nishikawa T."/>
            <person name="Kadowaki K."/>
            <person name="Sugiura M."/>
            <person name="Burr B."/>
            <person name="Sasaki T."/>
        </authorList>
    </citation>
    <scope>NUCLEOTIDE SEQUENCE [LARGE SCALE GENOMIC DNA]</scope>
    <source>
        <strain evidence="2">cv. Nipponbare</strain>
    </source>
</reference>
<evidence type="ECO:0000313" key="1">
    <source>
        <dbReference type="EMBL" id="BAS76394.1"/>
    </source>
</evidence>
<reference evidence="1 2" key="2">
    <citation type="journal article" date="2013" name="Plant Cell Physiol.">
        <title>Rice Annotation Project Database (RAP-DB): an integrative and interactive database for rice genomics.</title>
        <authorList>
            <person name="Sakai H."/>
            <person name="Lee S.S."/>
            <person name="Tanaka T."/>
            <person name="Numa H."/>
            <person name="Kim J."/>
            <person name="Kawahara Y."/>
            <person name="Wakimoto H."/>
            <person name="Yang C.C."/>
            <person name="Iwamoto M."/>
            <person name="Abe T."/>
            <person name="Yamada Y."/>
            <person name="Muto A."/>
            <person name="Inokuchi H."/>
            <person name="Ikemura T."/>
            <person name="Matsumoto T."/>
            <person name="Sasaki T."/>
            <person name="Itoh T."/>
        </authorList>
    </citation>
    <scope>NUCLEOTIDE SEQUENCE [LARGE SCALE GENOMIC DNA]</scope>
    <source>
        <strain evidence="2">cv. Nipponbare</strain>
    </source>
</reference>
<accession>A0A0P0VDL8</accession>
<proteinExistence type="predicted"/>
<sequence>MVLMEKIVWSHLMGNIFHVLCRSMLLEKSQLISVRLFPEPGWLDKELPLLASLVLRIS</sequence>
<dbReference type="EMBL" id="AP014957">
    <property type="protein sequence ID" value="BAS76394.1"/>
    <property type="molecule type" value="Genomic_DNA"/>
</dbReference>
<dbReference type="PaxDb" id="39947-A0A0P0VDL8"/>
<dbReference type="InParanoid" id="A0A0P0VDL8"/>
<dbReference type="AlphaFoldDB" id="A0A0P0VDL8"/>
<protein>
    <submittedName>
        <fullName evidence="1">Os01g0967400 protein</fullName>
    </submittedName>
</protein>
<reference evidence="1 2" key="3">
    <citation type="journal article" date="2013" name="Rice">
        <title>Improvement of the Oryza sativa Nipponbare reference genome using next generation sequence and optical map data.</title>
        <authorList>
            <person name="Kawahara Y."/>
            <person name="de la Bastide M."/>
            <person name="Hamilton J.P."/>
            <person name="Kanamori H."/>
            <person name="McCombie W.R."/>
            <person name="Ouyang S."/>
            <person name="Schwartz D.C."/>
            <person name="Tanaka T."/>
            <person name="Wu J."/>
            <person name="Zhou S."/>
            <person name="Childs K.L."/>
            <person name="Davidson R.M."/>
            <person name="Lin H."/>
            <person name="Quesada-Ocampo L."/>
            <person name="Vaillancourt B."/>
            <person name="Sakai H."/>
            <person name="Lee S.S."/>
            <person name="Kim J."/>
            <person name="Numa H."/>
            <person name="Itoh T."/>
            <person name="Buell C.R."/>
            <person name="Matsumoto T."/>
        </authorList>
    </citation>
    <scope>NUCLEOTIDE SEQUENCE [LARGE SCALE GENOMIC DNA]</scope>
    <source>
        <strain evidence="2">cv. Nipponbare</strain>
    </source>
</reference>
<gene>
    <name evidence="1" type="ordered locus">Os01g0967400</name>
    <name evidence="1" type="ORF">OSNPB_010967400</name>
</gene>
<name>A0A0P0VDL8_ORYSJ</name>
<dbReference type="Gramene" id="Os01t0967400-01">
    <property type="protein sequence ID" value="Os01t0967400-01"/>
    <property type="gene ID" value="Os01g0967400"/>
</dbReference>
<evidence type="ECO:0000313" key="2">
    <source>
        <dbReference type="Proteomes" id="UP000059680"/>
    </source>
</evidence>
<dbReference type="Proteomes" id="UP000059680">
    <property type="component" value="Chromosome 1"/>
</dbReference>